<reference evidence="1 2" key="1">
    <citation type="submission" date="2018-06" db="EMBL/GenBank/DDBJ databases">
        <title>Genomic Encyclopedia of Type Strains, Phase IV (KMG-IV): sequencing the most valuable type-strain genomes for metagenomic binning, comparative biology and taxonomic classification.</title>
        <authorList>
            <person name="Goeker M."/>
        </authorList>
    </citation>
    <scope>NUCLEOTIDE SEQUENCE [LARGE SCALE GENOMIC DNA]</scope>
    <source>
        <strain evidence="1 2">DSM 45479</strain>
    </source>
</reference>
<name>A0ABX9DW77_9PSEU</name>
<dbReference type="Proteomes" id="UP000248714">
    <property type="component" value="Unassembled WGS sequence"/>
</dbReference>
<comment type="caution">
    <text evidence="1">The sequence shown here is derived from an EMBL/GenBank/DDBJ whole genome shotgun (WGS) entry which is preliminary data.</text>
</comment>
<sequence length="53" mass="5562">MKALRHRPAQPTAFASQLDSARTLGEFIAGNRLATQSQPDANVIATALGTLLA</sequence>
<keyword evidence="2" id="KW-1185">Reference proteome</keyword>
<protein>
    <submittedName>
        <fullName evidence="1">Uncharacterized protein</fullName>
    </submittedName>
</protein>
<organism evidence="1 2">
    <name type="scientific">Lentzea atacamensis</name>
    <dbReference type="NCBI Taxonomy" id="531938"/>
    <lineage>
        <taxon>Bacteria</taxon>
        <taxon>Bacillati</taxon>
        <taxon>Actinomycetota</taxon>
        <taxon>Actinomycetes</taxon>
        <taxon>Pseudonocardiales</taxon>
        <taxon>Pseudonocardiaceae</taxon>
        <taxon>Lentzea</taxon>
    </lineage>
</organism>
<proteinExistence type="predicted"/>
<gene>
    <name evidence="1" type="ORF">C8D87_114156</name>
</gene>
<dbReference type="EMBL" id="QLTT01000014">
    <property type="protein sequence ID" value="RAS59544.1"/>
    <property type="molecule type" value="Genomic_DNA"/>
</dbReference>
<evidence type="ECO:0000313" key="2">
    <source>
        <dbReference type="Proteomes" id="UP000248714"/>
    </source>
</evidence>
<evidence type="ECO:0000313" key="1">
    <source>
        <dbReference type="EMBL" id="RAS59544.1"/>
    </source>
</evidence>
<accession>A0ABX9DW77</accession>